<evidence type="ECO:0008006" key="5">
    <source>
        <dbReference type="Google" id="ProtNLM"/>
    </source>
</evidence>
<organism evidence="3 4">
    <name type="scientific">Luteolibacter algae</name>
    <dbReference type="NCBI Taxonomy" id="454151"/>
    <lineage>
        <taxon>Bacteria</taxon>
        <taxon>Pseudomonadati</taxon>
        <taxon>Verrucomicrobiota</taxon>
        <taxon>Verrucomicrobiia</taxon>
        <taxon>Verrucomicrobiales</taxon>
        <taxon>Verrucomicrobiaceae</taxon>
        <taxon>Luteolibacter</taxon>
    </lineage>
</organism>
<dbReference type="Proteomes" id="UP001597375">
    <property type="component" value="Unassembled WGS sequence"/>
</dbReference>
<protein>
    <recommendedName>
        <fullName evidence="5">Prepilin-type N-terminal cleavage/methylation domain-containing protein</fullName>
    </recommendedName>
</protein>
<keyword evidence="2" id="KW-0472">Membrane</keyword>
<proteinExistence type="predicted"/>
<dbReference type="EMBL" id="JBHUIT010000001">
    <property type="protein sequence ID" value="MFD2255137.1"/>
    <property type="molecule type" value="Genomic_DNA"/>
</dbReference>
<evidence type="ECO:0000256" key="2">
    <source>
        <dbReference type="SAM" id="Phobius"/>
    </source>
</evidence>
<evidence type="ECO:0000256" key="1">
    <source>
        <dbReference type="SAM" id="MobiDB-lite"/>
    </source>
</evidence>
<feature type="compositionally biased region" description="Basic and acidic residues" evidence="1">
    <location>
        <begin position="128"/>
        <end position="145"/>
    </location>
</feature>
<feature type="region of interest" description="Disordered" evidence="1">
    <location>
        <begin position="125"/>
        <end position="146"/>
    </location>
</feature>
<feature type="transmembrane region" description="Helical" evidence="2">
    <location>
        <begin position="176"/>
        <end position="197"/>
    </location>
</feature>
<gene>
    <name evidence="3" type="ORF">ACFSSA_00475</name>
</gene>
<keyword evidence="2" id="KW-0812">Transmembrane</keyword>
<reference evidence="4" key="1">
    <citation type="journal article" date="2019" name="Int. J. Syst. Evol. Microbiol.">
        <title>The Global Catalogue of Microorganisms (GCM) 10K type strain sequencing project: providing services to taxonomists for standard genome sequencing and annotation.</title>
        <authorList>
            <consortium name="The Broad Institute Genomics Platform"/>
            <consortium name="The Broad Institute Genome Sequencing Center for Infectious Disease"/>
            <person name="Wu L."/>
            <person name="Ma J."/>
        </authorList>
    </citation>
    <scope>NUCLEOTIDE SEQUENCE [LARGE SCALE GENOMIC DNA]</scope>
    <source>
        <strain evidence="4">CGMCC 4.7106</strain>
    </source>
</reference>
<keyword evidence="4" id="KW-1185">Reference proteome</keyword>
<name>A0ABW5D256_9BACT</name>
<accession>A0ABW5D256</accession>
<comment type="caution">
    <text evidence="3">The sequence shown here is derived from an EMBL/GenBank/DDBJ whole genome shotgun (WGS) entry which is preliminary data.</text>
</comment>
<evidence type="ECO:0000313" key="3">
    <source>
        <dbReference type="EMBL" id="MFD2255137.1"/>
    </source>
</evidence>
<keyword evidence="2" id="KW-1133">Transmembrane helix</keyword>
<evidence type="ECO:0000313" key="4">
    <source>
        <dbReference type="Proteomes" id="UP001597375"/>
    </source>
</evidence>
<sequence length="326" mass="36761">MKRLRPNHKLIFNDFSLLIGQERSLLQGDLLPHFLKSRLHHINGGRGIAVMNGHFKKASIEEFAFHGGSGRTWQQALARLNVENAQSRLIPRDGNCKVQRMFGGPRYQLFRRIAPFQAKGRIKNRPGIADRKADEKEDHESEARAEFPSWSRIGNSHVKTFSRSALVRKPRTQRSGFALVEATLALSILSVVGLLLLKLSLNVTQPRQYALQQILSDSYLTFERARAERISFEELVGEDSPWPVFPDVAVENVQIGALPGGVPVMGEVTRTRVADTNNYPPDGDRNSVGTVETNPAAMKIWKVQSVLRYQISERTYLKSRTLVRAQ</sequence>